<dbReference type="Proteomes" id="UP000814033">
    <property type="component" value="Unassembled WGS sequence"/>
</dbReference>
<accession>A0ACB8RFA1</accession>
<proteinExistence type="predicted"/>
<reference evidence="1" key="2">
    <citation type="journal article" date="2022" name="New Phytol.">
        <title>Evolutionary transition to the ectomycorrhizal habit in the genomes of a hyperdiverse lineage of mushroom-forming fungi.</title>
        <authorList>
            <person name="Looney B."/>
            <person name="Miyauchi S."/>
            <person name="Morin E."/>
            <person name="Drula E."/>
            <person name="Courty P.E."/>
            <person name="Kohler A."/>
            <person name="Kuo A."/>
            <person name="LaButti K."/>
            <person name="Pangilinan J."/>
            <person name="Lipzen A."/>
            <person name="Riley R."/>
            <person name="Andreopoulos W."/>
            <person name="He G."/>
            <person name="Johnson J."/>
            <person name="Nolan M."/>
            <person name="Tritt A."/>
            <person name="Barry K.W."/>
            <person name="Grigoriev I.V."/>
            <person name="Nagy L.G."/>
            <person name="Hibbett D."/>
            <person name="Henrissat B."/>
            <person name="Matheny P.B."/>
            <person name="Labbe J."/>
            <person name="Martin F.M."/>
        </authorList>
    </citation>
    <scope>NUCLEOTIDE SEQUENCE</scope>
    <source>
        <strain evidence="1">FP105234-sp</strain>
    </source>
</reference>
<protein>
    <submittedName>
        <fullName evidence="1">Uncharacterized protein</fullName>
    </submittedName>
</protein>
<keyword evidence="2" id="KW-1185">Reference proteome</keyword>
<name>A0ACB8RFA1_9AGAM</name>
<feature type="non-terminal residue" evidence="1">
    <location>
        <position position="273"/>
    </location>
</feature>
<evidence type="ECO:0000313" key="1">
    <source>
        <dbReference type="EMBL" id="KAI0042836.1"/>
    </source>
</evidence>
<evidence type="ECO:0000313" key="2">
    <source>
        <dbReference type="Proteomes" id="UP000814033"/>
    </source>
</evidence>
<dbReference type="EMBL" id="MU276045">
    <property type="protein sequence ID" value="KAI0042836.1"/>
    <property type="molecule type" value="Genomic_DNA"/>
</dbReference>
<reference evidence="1" key="1">
    <citation type="submission" date="2021-02" db="EMBL/GenBank/DDBJ databases">
        <authorList>
            <consortium name="DOE Joint Genome Institute"/>
            <person name="Ahrendt S."/>
            <person name="Looney B.P."/>
            <person name="Miyauchi S."/>
            <person name="Morin E."/>
            <person name="Drula E."/>
            <person name="Courty P.E."/>
            <person name="Chicoki N."/>
            <person name="Fauchery L."/>
            <person name="Kohler A."/>
            <person name="Kuo A."/>
            <person name="Labutti K."/>
            <person name="Pangilinan J."/>
            <person name="Lipzen A."/>
            <person name="Riley R."/>
            <person name="Andreopoulos W."/>
            <person name="He G."/>
            <person name="Johnson J."/>
            <person name="Barry K.W."/>
            <person name="Grigoriev I.V."/>
            <person name="Nagy L."/>
            <person name="Hibbett D."/>
            <person name="Henrissat B."/>
            <person name="Matheny P.B."/>
            <person name="Labbe J."/>
            <person name="Martin F."/>
        </authorList>
    </citation>
    <scope>NUCLEOTIDE SEQUENCE</scope>
    <source>
        <strain evidence="1">FP105234-sp</strain>
    </source>
</reference>
<gene>
    <name evidence="1" type="ORF">FA95DRAFT_1524893</name>
</gene>
<comment type="caution">
    <text evidence="1">The sequence shown here is derived from an EMBL/GenBank/DDBJ whole genome shotgun (WGS) entry which is preliminary data.</text>
</comment>
<organism evidence="1 2">
    <name type="scientific">Auriscalpium vulgare</name>
    <dbReference type="NCBI Taxonomy" id="40419"/>
    <lineage>
        <taxon>Eukaryota</taxon>
        <taxon>Fungi</taxon>
        <taxon>Dikarya</taxon>
        <taxon>Basidiomycota</taxon>
        <taxon>Agaricomycotina</taxon>
        <taxon>Agaricomycetes</taxon>
        <taxon>Russulales</taxon>
        <taxon>Auriscalpiaceae</taxon>
        <taxon>Auriscalpium</taxon>
    </lineage>
</organism>
<sequence length="273" mass="29721">MSASTSKLPKEKIRKSKDKSDKPTKKRKDTAASAQREDNSNGRNEGTDPSLAYQPPAGAEPVDYDVDFGEFDYDAVKADEDAELWLVRVPNNIKPKHLQNLQLSVPSSSRAGRVGVVTRKQTAYDVWALSPEGGGAEHAGVGGEELSALSVLLPRAKKGGKLFLAPKPVKRHLIVAAPPPRATSPESGTPAAQHQTHQDPPRHAYPATQLKHRFLPYGAAKETEELADGMEVEVEDAVALEDSPKRAEEKEKSSTKKRKVEADSPKKRVKKAK</sequence>